<comment type="caution">
    <text evidence="1">The sequence shown here is derived from an EMBL/GenBank/DDBJ whole genome shotgun (WGS) entry which is preliminary data.</text>
</comment>
<dbReference type="RefSeq" id="WP_076959205.1">
    <property type="nucleotide sequence ID" value="NZ_MLCO01000225.1"/>
</dbReference>
<dbReference type="EMBL" id="MLCO01000225">
    <property type="protein sequence ID" value="ONG49509.1"/>
    <property type="molecule type" value="Genomic_DNA"/>
</dbReference>
<keyword evidence="2" id="KW-1185">Reference proteome</keyword>
<reference evidence="1 2" key="1">
    <citation type="submission" date="2016-10" db="EMBL/GenBank/DDBJ databases">
        <title>Draft Genome sequence of Roseomonas sp. strain M3.</title>
        <authorList>
            <person name="Subhash Y."/>
            <person name="Lee S."/>
        </authorList>
    </citation>
    <scope>NUCLEOTIDE SEQUENCE [LARGE SCALE GENOMIC DNA]</scope>
    <source>
        <strain evidence="1 2">M3</strain>
    </source>
</reference>
<gene>
    <name evidence="1" type="ORF">BKE38_20755</name>
</gene>
<proteinExistence type="predicted"/>
<sequence length="166" mass="17934">MSVIDFPERLDALPELEGALLWSMRAWALGLSRGIAVADEIQAMYGDLGAPEAAHCLNGFMTTLNNGAVRMLDVNCVCHPAVSGDEFDLLDVLALQQEGRDEDATALLTRMVATEDAAQATAWIGQLIARLNAAGHIMPRASEALRRHAFRARFAWTATTSSACLH</sequence>
<accession>A0A1V2H030</accession>
<dbReference type="Proteomes" id="UP000188879">
    <property type="component" value="Unassembled WGS sequence"/>
</dbReference>
<evidence type="ECO:0000313" key="1">
    <source>
        <dbReference type="EMBL" id="ONG49509.1"/>
    </source>
</evidence>
<evidence type="ECO:0000313" key="2">
    <source>
        <dbReference type="Proteomes" id="UP000188879"/>
    </source>
</evidence>
<dbReference type="AlphaFoldDB" id="A0A1V2H030"/>
<organism evidence="1 2">
    <name type="scientific">Teichococcus deserti</name>
    <dbReference type="NCBI Taxonomy" id="1817963"/>
    <lineage>
        <taxon>Bacteria</taxon>
        <taxon>Pseudomonadati</taxon>
        <taxon>Pseudomonadota</taxon>
        <taxon>Alphaproteobacteria</taxon>
        <taxon>Acetobacterales</taxon>
        <taxon>Roseomonadaceae</taxon>
        <taxon>Roseomonas</taxon>
    </lineage>
</organism>
<name>A0A1V2H030_9PROT</name>
<protein>
    <submittedName>
        <fullName evidence="1">Uncharacterized protein</fullName>
    </submittedName>
</protein>
<dbReference type="OrthoDB" id="7278063at2"/>